<dbReference type="InterPro" id="IPR027359">
    <property type="entry name" value="Volt_channel_dom_sf"/>
</dbReference>
<evidence type="ECO:0000256" key="13">
    <source>
        <dbReference type="SAM" id="Phobius"/>
    </source>
</evidence>
<evidence type="ECO:0000256" key="7">
    <source>
        <dbReference type="ARBA" id="ARBA00022882"/>
    </source>
</evidence>
<name>A0A812YLL1_9DINO</name>
<keyword evidence="4" id="KW-0107">Calcium channel</keyword>
<comment type="subcellular location">
    <subcellularLocation>
        <location evidence="1">Membrane</location>
        <topology evidence="1">Multi-pass membrane protein</topology>
    </subcellularLocation>
</comment>
<feature type="non-terminal residue" evidence="15">
    <location>
        <position position="1"/>
    </location>
</feature>
<dbReference type="Pfam" id="PF00520">
    <property type="entry name" value="Ion_trans"/>
    <property type="match status" value="1"/>
</dbReference>
<organism evidence="15 16">
    <name type="scientific">Symbiodinium necroappetens</name>
    <dbReference type="NCBI Taxonomy" id="1628268"/>
    <lineage>
        <taxon>Eukaryota</taxon>
        <taxon>Sar</taxon>
        <taxon>Alveolata</taxon>
        <taxon>Dinophyceae</taxon>
        <taxon>Suessiales</taxon>
        <taxon>Symbiodiniaceae</taxon>
        <taxon>Symbiodinium</taxon>
    </lineage>
</organism>
<evidence type="ECO:0000256" key="11">
    <source>
        <dbReference type="ARBA" id="ARBA00023180"/>
    </source>
</evidence>
<keyword evidence="5 13" id="KW-0812">Transmembrane</keyword>
<dbReference type="Gene3D" id="1.20.120.350">
    <property type="entry name" value="Voltage-gated potassium channels. Chain C"/>
    <property type="match status" value="1"/>
</dbReference>
<evidence type="ECO:0000256" key="4">
    <source>
        <dbReference type="ARBA" id="ARBA00022673"/>
    </source>
</evidence>
<keyword evidence="9" id="KW-0406">Ion transport</keyword>
<dbReference type="GO" id="GO:0098703">
    <property type="term" value="P:calcium ion import across plasma membrane"/>
    <property type="evidence" value="ECO:0007669"/>
    <property type="project" value="TreeGrafter"/>
</dbReference>
<dbReference type="PANTHER" id="PTHR45628">
    <property type="entry name" value="VOLTAGE-DEPENDENT CALCIUM CHANNEL TYPE A SUBUNIT ALPHA-1"/>
    <property type="match status" value="1"/>
</dbReference>
<proteinExistence type="predicted"/>
<evidence type="ECO:0000256" key="5">
    <source>
        <dbReference type="ARBA" id="ARBA00022692"/>
    </source>
</evidence>
<keyword evidence="8 13" id="KW-1133">Transmembrane helix</keyword>
<dbReference type="AlphaFoldDB" id="A0A812YLL1"/>
<comment type="caution">
    <text evidence="15">The sequence shown here is derived from an EMBL/GenBank/DDBJ whole genome shotgun (WGS) entry which is preliminary data.</text>
</comment>
<keyword evidence="11" id="KW-0325">Glycoprotein</keyword>
<evidence type="ECO:0000256" key="10">
    <source>
        <dbReference type="ARBA" id="ARBA00023136"/>
    </source>
</evidence>
<evidence type="ECO:0000313" key="16">
    <source>
        <dbReference type="Proteomes" id="UP000601435"/>
    </source>
</evidence>
<keyword evidence="3" id="KW-0109">Calcium transport</keyword>
<sequence length="437" mass="49956">MQDCEDGVSSGKHEQLPSRLEADADPLVRSIDSIIQRRQEELFVRRSLKELSDIIQGILQRVRFARRVATVAAHLTVFLCFSDCICQNRFERMGVNAMPLLEEEDYEALADARSKQRAMRTAERSEQNEEDAAIHGMAQRLVMFVSSKWFEGTFAAVIITNCFFLGISLEAAAQDLSSELPLGFKVVDYIYATLFAVELVLKVCVQGKSFFCFSADRSALFWNYLDVVIVGTSIFELVFDLILAFEFDESAAPTQTRLLRIIRVIRVLRVMRVVKVVKFISALTSLVTSILSTLKSLLWSLVLLLMVMYVFAILFTDTVIGHVKEVGQEGQTELLTYFGSLHLSMHTLFRSVTGGLDWGEMADHLIEIDWVWGYFFTGFVAFSYFAVLNVMTAVFCQRAIESAEQDEQNILQRFLDDQRRYRHRIEQLFSRFDGYLV</sequence>
<keyword evidence="6" id="KW-0106">Calcium</keyword>
<dbReference type="PANTHER" id="PTHR45628:SF7">
    <property type="entry name" value="VOLTAGE-DEPENDENT CALCIUM CHANNEL TYPE A SUBUNIT ALPHA-1"/>
    <property type="match status" value="1"/>
</dbReference>
<reference evidence="15" key="1">
    <citation type="submission" date="2021-02" db="EMBL/GenBank/DDBJ databases">
        <authorList>
            <person name="Dougan E. K."/>
            <person name="Rhodes N."/>
            <person name="Thang M."/>
            <person name="Chan C."/>
        </authorList>
    </citation>
    <scope>NUCLEOTIDE SEQUENCE</scope>
</reference>
<dbReference type="InterPro" id="IPR050599">
    <property type="entry name" value="VDCC_alpha-1_subunit"/>
</dbReference>
<keyword evidence="2" id="KW-0813">Transport</keyword>
<evidence type="ECO:0000256" key="6">
    <source>
        <dbReference type="ARBA" id="ARBA00022837"/>
    </source>
</evidence>
<feature type="transmembrane region" description="Helical" evidence="13">
    <location>
        <begin position="149"/>
        <end position="169"/>
    </location>
</feature>
<evidence type="ECO:0000313" key="15">
    <source>
        <dbReference type="EMBL" id="CAE7788548.1"/>
    </source>
</evidence>
<dbReference type="EMBL" id="CAJNJA010042919">
    <property type="protein sequence ID" value="CAE7788548.1"/>
    <property type="molecule type" value="Genomic_DNA"/>
</dbReference>
<accession>A0A812YLL1</accession>
<keyword evidence="12" id="KW-0407">Ion channel</keyword>
<evidence type="ECO:0000256" key="12">
    <source>
        <dbReference type="ARBA" id="ARBA00023303"/>
    </source>
</evidence>
<dbReference type="InterPro" id="IPR005821">
    <property type="entry name" value="Ion_trans_dom"/>
</dbReference>
<dbReference type="SUPFAM" id="SSF81324">
    <property type="entry name" value="Voltage-gated potassium channels"/>
    <property type="match status" value="1"/>
</dbReference>
<feature type="transmembrane region" description="Helical" evidence="13">
    <location>
        <begin position="297"/>
        <end position="322"/>
    </location>
</feature>
<keyword evidence="10 13" id="KW-0472">Membrane</keyword>
<feature type="transmembrane region" description="Helical" evidence="13">
    <location>
        <begin position="372"/>
        <end position="396"/>
    </location>
</feature>
<protein>
    <submittedName>
        <fullName evidence="15">CACNA1S protein</fullName>
    </submittedName>
</protein>
<evidence type="ECO:0000256" key="1">
    <source>
        <dbReference type="ARBA" id="ARBA00004141"/>
    </source>
</evidence>
<dbReference type="Proteomes" id="UP000601435">
    <property type="component" value="Unassembled WGS sequence"/>
</dbReference>
<keyword evidence="7" id="KW-0851">Voltage-gated channel</keyword>
<evidence type="ECO:0000256" key="8">
    <source>
        <dbReference type="ARBA" id="ARBA00022989"/>
    </source>
</evidence>
<feature type="transmembrane region" description="Helical" evidence="13">
    <location>
        <begin position="189"/>
        <end position="205"/>
    </location>
</feature>
<feature type="domain" description="Ion transport" evidence="14">
    <location>
        <begin position="147"/>
        <end position="395"/>
    </location>
</feature>
<evidence type="ECO:0000259" key="14">
    <source>
        <dbReference type="Pfam" id="PF00520"/>
    </source>
</evidence>
<keyword evidence="16" id="KW-1185">Reference proteome</keyword>
<dbReference type="Gene3D" id="1.10.287.70">
    <property type="match status" value="1"/>
</dbReference>
<dbReference type="GO" id="GO:0008331">
    <property type="term" value="F:high voltage-gated calcium channel activity"/>
    <property type="evidence" value="ECO:0007669"/>
    <property type="project" value="TreeGrafter"/>
</dbReference>
<evidence type="ECO:0000256" key="2">
    <source>
        <dbReference type="ARBA" id="ARBA00022448"/>
    </source>
</evidence>
<evidence type="ECO:0000256" key="9">
    <source>
        <dbReference type="ARBA" id="ARBA00023065"/>
    </source>
</evidence>
<dbReference type="OrthoDB" id="425908at2759"/>
<gene>
    <name evidence="15" type="primary">CACNA1S</name>
    <name evidence="15" type="ORF">SNEC2469_LOCUS23151</name>
</gene>
<evidence type="ECO:0000256" key="3">
    <source>
        <dbReference type="ARBA" id="ARBA00022568"/>
    </source>
</evidence>
<dbReference type="GO" id="GO:0005891">
    <property type="term" value="C:voltage-gated calcium channel complex"/>
    <property type="evidence" value="ECO:0007669"/>
    <property type="project" value="TreeGrafter"/>
</dbReference>